<keyword evidence="1" id="KW-1133">Transmembrane helix</keyword>
<feature type="transmembrane region" description="Helical" evidence="1">
    <location>
        <begin position="92"/>
        <end position="112"/>
    </location>
</feature>
<dbReference type="OrthoDB" id="4464283at2"/>
<feature type="transmembrane region" description="Helical" evidence="1">
    <location>
        <begin position="12"/>
        <end position="39"/>
    </location>
</feature>
<protein>
    <recommendedName>
        <fullName evidence="4">Transmembrane protein</fullName>
    </recommendedName>
</protein>
<name>A0A3S4T5X1_MYCAU</name>
<keyword evidence="1" id="KW-0812">Transmembrane</keyword>
<dbReference type="STRING" id="1791.GCA_001049355_02385"/>
<accession>A0A3S4T5X1</accession>
<evidence type="ECO:0000256" key="1">
    <source>
        <dbReference type="SAM" id="Phobius"/>
    </source>
</evidence>
<dbReference type="Proteomes" id="UP000279306">
    <property type="component" value="Chromosome"/>
</dbReference>
<evidence type="ECO:0000313" key="3">
    <source>
        <dbReference type="Proteomes" id="UP000279306"/>
    </source>
</evidence>
<gene>
    <name evidence="2" type="ORF">NCTC10437_00710</name>
</gene>
<evidence type="ECO:0000313" key="2">
    <source>
        <dbReference type="EMBL" id="VEG51598.1"/>
    </source>
</evidence>
<feature type="transmembrane region" description="Helical" evidence="1">
    <location>
        <begin position="59"/>
        <end position="80"/>
    </location>
</feature>
<proteinExistence type="predicted"/>
<sequence>MTAPSPSSRPRVVDAAFWCFVGGAVVMIVGGLMASTASFEAARAYLPASMTDDQVRNYLMLYRGTGIGSIVAAAALAFLAGRARRGDRRFRLATLGLAFATVAVIGLMAIGIGVAHPIVLLSLLPILVGAALIVRPSARDWYAEEATS</sequence>
<dbReference type="KEGG" id="mauu:NCTC10437_00710"/>
<dbReference type="EMBL" id="LR134356">
    <property type="protein sequence ID" value="VEG51598.1"/>
    <property type="molecule type" value="Genomic_DNA"/>
</dbReference>
<feature type="transmembrane region" description="Helical" evidence="1">
    <location>
        <begin position="118"/>
        <end position="134"/>
    </location>
</feature>
<dbReference type="RefSeq" id="WP_048632286.1">
    <property type="nucleotide sequence ID" value="NZ_CVQQ01000006.1"/>
</dbReference>
<reference evidence="2 3" key="1">
    <citation type="submission" date="2018-12" db="EMBL/GenBank/DDBJ databases">
        <authorList>
            <consortium name="Pathogen Informatics"/>
        </authorList>
    </citation>
    <scope>NUCLEOTIDE SEQUENCE [LARGE SCALE GENOMIC DNA]</scope>
    <source>
        <strain evidence="2 3">NCTC10437</strain>
    </source>
</reference>
<organism evidence="2 3">
    <name type="scientific">Mycolicibacterium aurum</name>
    <name type="common">Mycobacterium aurum</name>
    <dbReference type="NCBI Taxonomy" id="1791"/>
    <lineage>
        <taxon>Bacteria</taxon>
        <taxon>Bacillati</taxon>
        <taxon>Actinomycetota</taxon>
        <taxon>Actinomycetes</taxon>
        <taxon>Mycobacteriales</taxon>
        <taxon>Mycobacteriaceae</taxon>
        <taxon>Mycolicibacterium</taxon>
    </lineage>
</organism>
<keyword evidence="3" id="KW-1185">Reference proteome</keyword>
<evidence type="ECO:0008006" key="4">
    <source>
        <dbReference type="Google" id="ProtNLM"/>
    </source>
</evidence>
<keyword evidence="1" id="KW-0472">Membrane</keyword>
<dbReference type="AlphaFoldDB" id="A0A3S4T5X1"/>